<keyword evidence="2" id="KW-0802">TPR repeat</keyword>
<dbReference type="InterPro" id="IPR019734">
    <property type="entry name" value="TPR_rpt"/>
</dbReference>
<dbReference type="AlphaFoldDB" id="A0AA86N1Q6"/>
<evidence type="ECO:0000313" key="6">
    <source>
        <dbReference type="Proteomes" id="UP001179121"/>
    </source>
</evidence>
<keyword evidence="1" id="KW-0677">Repeat</keyword>
<feature type="region of interest" description="Disordered" evidence="3">
    <location>
        <begin position="720"/>
        <end position="743"/>
    </location>
</feature>
<dbReference type="Pfam" id="PF09976">
    <property type="entry name" value="TPR_21"/>
    <property type="match status" value="1"/>
</dbReference>
<name>A0AA86N1Q6_9BACT</name>
<feature type="compositionally biased region" description="Basic and acidic residues" evidence="3">
    <location>
        <begin position="723"/>
        <end position="732"/>
    </location>
</feature>
<dbReference type="InterPro" id="IPR011990">
    <property type="entry name" value="TPR-like_helical_dom_sf"/>
</dbReference>
<evidence type="ECO:0000313" key="5">
    <source>
        <dbReference type="EMBL" id="CAI4033039.1"/>
    </source>
</evidence>
<reference evidence="5" key="1">
    <citation type="submission" date="2022-10" db="EMBL/GenBank/DDBJ databases">
        <authorList>
            <person name="Koch H."/>
        </authorList>
    </citation>
    <scope>NUCLEOTIDE SEQUENCE</scope>
    <source>
        <strain evidence="5">DNF</strain>
    </source>
</reference>
<evidence type="ECO:0000259" key="4">
    <source>
        <dbReference type="Pfam" id="PF09976"/>
    </source>
</evidence>
<dbReference type="Pfam" id="PF13432">
    <property type="entry name" value="TPR_16"/>
    <property type="match status" value="1"/>
</dbReference>
<evidence type="ECO:0000256" key="2">
    <source>
        <dbReference type="ARBA" id="ARBA00022803"/>
    </source>
</evidence>
<dbReference type="Gene3D" id="1.25.40.10">
    <property type="entry name" value="Tetratricopeptide repeat domain"/>
    <property type="match status" value="3"/>
</dbReference>
<protein>
    <submittedName>
        <fullName evidence="5">Tetratricopeptide repeat protein</fullName>
    </submittedName>
</protein>
<dbReference type="InterPro" id="IPR051012">
    <property type="entry name" value="CellSynth/LPSAsmb/PSIAsmb"/>
</dbReference>
<evidence type="ECO:0000256" key="1">
    <source>
        <dbReference type="ARBA" id="ARBA00022737"/>
    </source>
</evidence>
<dbReference type="SUPFAM" id="SSF48452">
    <property type="entry name" value="TPR-like"/>
    <property type="match status" value="3"/>
</dbReference>
<dbReference type="PANTHER" id="PTHR45586:SF1">
    <property type="entry name" value="LIPOPOLYSACCHARIDE ASSEMBLY PROTEIN B"/>
    <property type="match status" value="1"/>
</dbReference>
<dbReference type="EMBL" id="OX365700">
    <property type="protein sequence ID" value="CAI4033039.1"/>
    <property type="molecule type" value="Genomic_DNA"/>
</dbReference>
<accession>A0AA86N1Q6</accession>
<proteinExistence type="predicted"/>
<dbReference type="SMART" id="SM00028">
    <property type="entry name" value="TPR"/>
    <property type="match status" value="5"/>
</dbReference>
<gene>
    <name evidence="5" type="ORF">DNFV4_03469</name>
</gene>
<feature type="domain" description="Ancillary SecYEG translocon subunit/Cell division coordinator CpoB TPR" evidence="4">
    <location>
        <begin position="80"/>
        <end position="189"/>
    </location>
</feature>
<feature type="compositionally biased region" description="Gly residues" evidence="3">
    <location>
        <begin position="733"/>
        <end position="743"/>
    </location>
</feature>
<dbReference type="KEGG" id="nti:DNFV4_03469"/>
<dbReference type="Proteomes" id="UP001179121">
    <property type="component" value="Chromosome"/>
</dbReference>
<dbReference type="InterPro" id="IPR018704">
    <property type="entry name" value="SecYEG/CpoB_TPR"/>
</dbReference>
<sequence>MVLLMRMPLTIASLSVLLIAIVPFPYVCVRSASAAGSDGLADQVRPEPVQKSGSRTALAWSDLPDPGPCAEPHLTEAADLHLARALSFFDRGEWDAAHLAFRQAAEQFPGPTVVPMARAFLAEILVRQDRTTQRRLDAVQAYVELIRDFPESANAQRARWRIGDLYRELGWTAESQAAYQRAVAESMNARDAARAFLGLGMTWLAAQEWKQALHAFQQVRAGTEQEMLVQWATLGAAAAQYGAGRLPEAASLYESAMRRWPDLVRACPSCLLELADIEQGQGRAATARQLWSSFVNLYPRDERAPSALLQWADSLHQSRRFSASEMLYRTVIARFPDAPEADRARLRLTEAGKALAMQAGDRALALEVQSGFGVHPPLPVAPEERAQILRAISQQQPLDSLGSEALVRLGEHFQAQGKEEEAVRHFLSACRRDGVVSGDPWPGAARRRLAELAQPALEEALRSADDWRVVVAFHRADGCVDWLALEEDLVLRGADAHRRLGFSAGAVELYQQVLHRQAGSRRRQEALIGLGRAYLDQDDPGAARRVFERYQLENPLGPYRMEALRYLAEAWTRLGNARSVVKVCRRWLKLHDAQPTQDAQYNEMLLQLADAQASLGAHAEAAATLDLAERVGAIADLTTVLQFARVLAQAGRITAAAARYGDVVRLAPASDEADLARFQLSRLWLTQRQYAEAVLIADKGRTAVRNKIVRRAMALVTATAKTEQGRKGETHHGSGGLDRAGRS</sequence>
<dbReference type="PANTHER" id="PTHR45586">
    <property type="entry name" value="TPR REPEAT-CONTAINING PROTEIN PA4667"/>
    <property type="match status" value="1"/>
</dbReference>
<organism evidence="5 6">
    <name type="scientific">Nitrospira tepida</name>
    <dbReference type="NCBI Taxonomy" id="2973512"/>
    <lineage>
        <taxon>Bacteria</taxon>
        <taxon>Pseudomonadati</taxon>
        <taxon>Nitrospirota</taxon>
        <taxon>Nitrospiria</taxon>
        <taxon>Nitrospirales</taxon>
        <taxon>Nitrospiraceae</taxon>
        <taxon>Nitrospira</taxon>
    </lineage>
</organism>
<evidence type="ECO:0000256" key="3">
    <source>
        <dbReference type="SAM" id="MobiDB-lite"/>
    </source>
</evidence>
<keyword evidence="6" id="KW-1185">Reference proteome</keyword>